<reference evidence="6 7" key="1">
    <citation type="submission" date="2017-03" db="EMBL/GenBank/DDBJ databases">
        <title>The genome sequence of Candidatus Rickettsiella viridis.</title>
        <authorList>
            <person name="Nikoh N."/>
            <person name="Tsuchida T."/>
            <person name="Yamaguchi K."/>
            <person name="Maeda T."/>
            <person name="Shigenobu S."/>
            <person name="Fukatsu T."/>
        </authorList>
    </citation>
    <scope>NUCLEOTIDE SEQUENCE [LARGE SCALE GENOMIC DNA]</scope>
    <source>
        <strain evidence="6 7">Ap-RA04</strain>
    </source>
</reference>
<keyword evidence="3 5" id="KW-0472">Membrane</keyword>
<evidence type="ECO:0000313" key="6">
    <source>
        <dbReference type="EMBL" id="BBB14805.1"/>
    </source>
</evidence>
<keyword evidence="4" id="KW-0143">Chaperone</keyword>
<proteinExistence type="predicted"/>
<dbReference type="RefSeq" id="WP_126322319.1">
    <property type="nucleotide sequence ID" value="NZ_AP018005.1"/>
</dbReference>
<dbReference type="PANTHER" id="PTHR47529:SF1">
    <property type="entry name" value="PERIPLASMIC CHAPERONE PPID"/>
    <property type="match status" value="1"/>
</dbReference>
<dbReference type="GO" id="GO:0016853">
    <property type="term" value="F:isomerase activity"/>
    <property type="evidence" value="ECO:0007669"/>
    <property type="project" value="UniProtKB-KW"/>
</dbReference>
<dbReference type="PANTHER" id="PTHR47529">
    <property type="entry name" value="PEPTIDYL-PROLYL CIS-TRANS ISOMERASE D"/>
    <property type="match status" value="1"/>
</dbReference>
<dbReference type="InterPro" id="IPR052029">
    <property type="entry name" value="PpiD_chaperone"/>
</dbReference>
<evidence type="ECO:0000256" key="4">
    <source>
        <dbReference type="ARBA" id="ARBA00023186"/>
    </source>
</evidence>
<keyword evidence="2" id="KW-1003">Cell membrane</keyword>
<evidence type="ECO:0000256" key="5">
    <source>
        <dbReference type="SAM" id="Phobius"/>
    </source>
</evidence>
<keyword evidence="5" id="KW-0812">Transmembrane</keyword>
<keyword evidence="5" id="KW-1133">Transmembrane helix</keyword>
<dbReference type="Gene3D" id="1.10.4030.10">
    <property type="entry name" value="Porin chaperone SurA, peptide-binding domain"/>
    <property type="match status" value="1"/>
</dbReference>
<sequence length="482" mass="53850">MLQSIRDRTHGWLTSVVIGLLIIMFALWGVHGYLELQNEGGDKVVAKVAGQKLSQREFDVAYQRVYQQAKAQLGTESLNKELVKQLKKQTLEQWMLTQVLAHAAAEDRYRLSPSSIDSVLLHMPLFQSAGRFSSARFYAVLDAMGYTELGFLSDLKKTLLINQVQQGLTGTAFVLPSEVSQAMALIHQKRDFAYIVIPSSQFSAEQLPISEAQALAYYQKNTNHFVQPEQVSIDYIKLSLAALKDDKTFVERRDKLANLSYTHPDSLQQAAQALNLPIQSTPLFGQKGGNDVLTKNPKIIAAAFSQDSLQGNNSPVIDLDADTAIVLRVKQHKASAIQAFSAVKTHIIDMLRKQQVIEKNYTLGQGLLKELKEKGSFSDSEKNKRDLHWQLLNQVERNTDKPSAEIVKAVFNLPATKNEIAGFALANGDYVLIKLLGVHEGDSQQYPSSQKNMATQALEREFARRDYDLYVQGLMQKAHSVS</sequence>
<dbReference type="KEGG" id="rvi:RVIR1_02810"/>
<dbReference type="Proteomes" id="UP000282483">
    <property type="component" value="Chromosome"/>
</dbReference>
<gene>
    <name evidence="6" type="primary">ppiD</name>
    <name evidence="6" type="ORF">RVIR1_02810</name>
</gene>
<dbReference type="Pfam" id="PF13624">
    <property type="entry name" value="SurA_N_3"/>
    <property type="match status" value="1"/>
</dbReference>
<organism evidence="6 7">
    <name type="scientific">Candidatus Rickettsiella viridis</name>
    <dbReference type="NCBI Taxonomy" id="676208"/>
    <lineage>
        <taxon>Bacteria</taxon>
        <taxon>Pseudomonadati</taxon>
        <taxon>Pseudomonadota</taxon>
        <taxon>Gammaproteobacteria</taxon>
        <taxon>Legionellales</taxon>
        <taxon>Coxiellaceae</taxon>
        <taxon>Rickettsiella</taxon>
    </lineage>
</organism>
<evidence type="ECO:0000256" key="2">
    <source>
        <dbReference type="ARBA" id="ARBA00022475"/>
    </source>
</evidence>
<comment type="subcellular location">
    <subcellularLocation>
        <location evidence="1">Cell membrane</location>
    </subcellularLocation>
</comment>
<protein>
    <submittedName>
        <fullName evidence="6">Peptidyl-prolyl cis-trans isomerase</fullName>
    </submittedName>
</protein>
<evidence type="ECO:0000256" key="1">
    <source>
        <dbReference type="ARBA" id="ARBA00004236"/>
    </source>
</evidence>
<dbReference type="OrthoDB" id="9812372at2"/>
<dbReference type="AlphaFoldDB" id="A0A2Z5UUT0"/>
<dbReference type="InterPro" id="IPR027304">
    <property type="entry name" value="Trigger_fact/SurA_dom_sf"/>
</dbReference>
<evidence type="ECO:0000313" key="7">
    <source>
        <dbReference type="Proteomes" id="UP000282483"/>
    </source>
</evidence>
<dbReference type="EMBL" id="AP018005">
    <property type="protein sequence ID" value="BBB14805.1"/>
    <property type="molecule type" value="Genomic_DNA"/>
</dbReference>
<dbReference type="SUPFAM" id="SSF109998">
    <property type="entry name" value="Triger factor/SurA peptide-binding domain-like"/>
    <property type="match status" value="1"/>
</dbReference>
<keyword evidence="7" id="KW-1185">Reference proteome</keyword>
<feature type="transmembrane region" description="Helical" evidence="5">
    <location>
        <begin position="12"/>
        <end position="34"/>
    </location>
</feature>
<evidence type="ECO:0000256" key="3">
    <source>
        <dbReference type="ARBA" id="ARBA00023136"/>
    </source>
</evidence>
<name>A0A2Z5UUT0_9COXI</name>
<keyword evidence="6" id="KW-0413">Isomerase</keyword>
<accession>A0A2Z5UUT0</accession>
<dbReference type="GO" id="GO:0005886">
    <property type="term" value="C:plasma membrane"/>
    <property type="evidence" value="ECO:0007669"/>
    <property type="project" value="UniProtKB-SubCell"/>
</dbReference>